<evidence type="ECO:0000256" key="1">
    <source>
        <dbReference type="ARBA" id="ARBA00004651"/>
    </source>
</evidence>
<feature type="domain" description="MacB-like periplasmic core" evidence="7">
    <location>
        <begin position="472"/>
        <end position="666"/>
    </location>
</feature>
<dbReference type="EMBL" id="CP096983">
    <property type="protein sequence ID" value="URZ09749.1"/>
    <property type="molecule type" value="Genomic_DNA"/>
</dbReference>
<keyword evidence="2" id="KW-1003">Cell membrane</keyword>
<evidence type="ECO:0000256" key="5">
    <source>
        <dbReference type="ARBA" id="ARBA00023136"/>
    </source>
</evidence>
<dbReference type="InterPro" id="IPR003838">
    <property type="entry name" value="ABC3_permease_C"/>
</dbReference>
<dbReference type="Pfam" id="PF12704">
    <property type="entry name" value="MacB_PCD"/>
    <property type="match status" value="1"/>
</dbReference>
<protein>
    <submittedName>
        <fullName evidence="8">Uncharacterized protein</fullName>
    </submittedName>
</protein>
<dbReference type="RefSeq" id="WP_077850687.1">
    <property type="nucleotide sequence ID" value="NZ_CP096983.1"/>
</dbReference>
<dbReference type="PANTHER" id="PTHR30287:SF2">
    <property type="entry name" value="BLL1001 PROTEIN"/>
    <property type="match status" value="1"/>
</dbReference>
<dbReference type="KEGG" id="crw:CROST_004420"/>
<feature type="domain" description="ABC3 transporter permease C-terminal" evidence="6">
    <location>
        <begin position="720"/>
        <end position="825"/>
    </location>
</feature>
<dbReference type="PANTHER" id="PTHR30287">
    <property type="entry name" value="MEMBRANE COMPONENT OF PREDICTED ABC SUPERFAMILY METABOLITE UPTAKE TRANSPORTER"/>
    <property type="match status" value="1"/>
</dbReference>
<evidence type="ECO:0000256" key="3">
    <source>
        <dbReference type="ARBA" id="ARBA00022692"/>
    </source>
</evidence>
<reference evidence="8 9" key="1">
    <citation type="submission" date="2022-04" db="EMBL/GenBank/DDBJ databases">
        <title>Genome sequence of C. roseum typestrain.</title>
        <authorList>
            <person name="Poehlein A."/>
            <person name="Schoch T."/>
            <person name="Duerre P."/>
            <person name="Daniel R."/>
        </authorList>
    </citation>
    <scope>NUCLEOTIDE SEQUENCE [LARGE SCALE GENOMIC DNA]</scope>
    <source>
        <strain evidence="8 9">DSM 7320</strain>
    </source>
</reference>
<evidence type="ECO:0000256" key="4">
    <source>
        <dbReference type="ARBA" id="ARBA00022989"/>
    </source>
</evidence>
<evidence type="ECO:0000313" key="8">
    <source>
        <dbReference type="EMBL" id="URZ09749.1"/>
    </source>
</evidence>
<name>A0A1S8KYE0_9CLOT</name>
<organism evidence="8 9">
    <name type="scientific">Clostridium felsineum</name>
    <dbReference type="NCBI Taxonomy" id="36839"/>
    <lineage>
        <taxon>Bacteria</taxon>
        <taxon>Bacillati</taxon>
        <taxon>Bacillota</taxon>
        <taxon>Clostridia</taxon>
        <taxon>Eubacteriales</taxon>
        <taxon>Clostridiaceae</taxon>
        <taxon>Clostridium</taxon>
    </lineage>
</organism>
<keyword evidence="3" id="KW-0812">Transmembrane</keyword>
<accession>A0A1S8KYE0</accession>
<dbReference type="InterPro" id="IPR038766">
    <property type="entry name" value="Membrane_comp_ABC_pdt"/>
</dbReference>
<comment type="subcellular location">
    <subcellularLocation>
        <location evidence="1">Cell membrane</location>
        <topology evidence="1">Multi-pass membrane protein</topology>
    </subcellularLocation>
</comment>
<gene>
    <name evidence="8" type="ORF">CROST_004420</name>
</gene>
<keyword evidence="4" id="KW-1133">Transmembrane helix</keyword>
<sequence>MINTKQLFKVYNFSIWKKNKFQMFLSIIAIAISVAILLSIELMLSLNNTYINNNAVNSNDGDININLLQGSLTNNQFKELNTLKAKGYINYTTIYKIQNNLALSGVSGTIFLKFVDPSSYPIADSSYNYRTKLKNNCAVISSQVANKFNLRKGSIISLQIKGKERNLKLKISDIVNSNVSDEGIVGVITINKNLINKEEGALTSNVLIKLNDKYKLEDVQNKISKVFKNDCEINTYKDVIEHNKQTLDSENKVLNILEIIVILISGVSIATTVILLNLKRKKDYIILNIYGMSEDLLKKLTLYETFIISTLGSIIGIIISFIIIGITQKSIVGKLNLISIISASGFKIIETILFIIAETIIFTLFAIEISKKVNPTDILRERKIGIEFKRNLSSPFLKTCVLIIVSFALYIRSLSMSCTYVFLIILFILIILAVNYFIINLVVKVKGNKNKYILLSIRNLKRQKLKFAMECTALTIVMILCGVIANLCYGVIPSIMNQYVINNNGYNFIIRSAYKDENEIKEVLKQDKLEGVKRAVATAKILSDNNRSFEDILKDINISGGMGREYIDTFSNLSAYGIDLSKNVMKYEVVEGRGLNGSDKNSNSVVLGNEFSGMGINVNDEIKFKVGNKILKLRVIGIMKKNIITGGKNLYMSLKVMKDNNLLNDEESSLEYLVKEPLKDKKNFIFYLSKQLKHAEVFSISEELNQLKDYLQKLVFAVVVICFVSIFAAMCLISNILIVINYERIKEFLILKVVGAKNRDIRKIVILEGIIVGFISGVLAELMEEVISSFIMSKVLYFNYKPNIIIIFSMILITLIISISSALFVTQNMKIEEHSDVFRIE</sequence>
<dbReference type="Proteomes" id="UP000190951">
    <property type="component" value="Chromosome"/>
</dbReference>
<evidence type="ECO:0000256" key="2">
    <source>
        <dbReference type="ARBA" id="ARBA00022475"/>
    </source>
</evidence>
<proteinExistence type="predicted"/>
<dbReference type="Pfam" id="PF02687">
    <property type="entry name" value="FtsX"/>
    <property type="match status" value="2"/>
</dbReference>
<keyword evidence="5" id="KW-0472">Membrane</keyword>
<feature type="domain" description="ABC3 transporter permease C-terminal" evidence="6">
    <location>
        <begin position="259"/>
        <end position="373"/>
    </location>
</feature>
<evidence type="ECO:0000313" key="9">
    <source>
        <dbReference type="Proteomes" id="UP000190951"/>
    </source>
</evidence>
<dbReference type="STRING" id="84029.CROST_41510"/>
<evidence type="ECO:0000259" key="6">
    <source>
        <dbReference type="Pfam" id="PF02687"/>
    </source>
</evidence>
<evidence type="ECO:0000259" key="7">
    <source>
        <dbReference type="Pfam" id="PF12704"/>
    </source>
</evidence>
<dbReference type="InterPro" id="IPR025857">
    <property type="entry name" value="MacB_PCD"/>
</dbReference>
<dbReference type="AlphaFoldDB" id="A0A1S8KYE0"/>
<dbReference type="GO" id="GO:0005886">
    <property type="term" value="C:plasma membrane"/>
    <property type="evidence" value="ECO:0007669"/>
    <property type="project" value="UniProtKB-SubCell"/>
</dbReference>
<keyword evidence="9" id="KW-1185">Reference proteome</keyword>